<dbReference type="EMBL" id="LUEZ02000058">
    <property type="protein sequence ID" value="RDB20767.1"/>
    <property type="molecule type" value="Genomic_DNA"/>
</dbReference>
<dbReference type="InParanoid" id="A0A369JJM4"/>
<gene>
    <name evidence="1" type="ORF">Hypma_012172</name>
</gene>
<accession>A0A369JJM4</accession>
<keyword evidence="2" id="KW-1185">Reference proteome</keyword>
<sequence>MSRNAITVWKAASEGVHGPPCLECLSEHQWAVWICGGAKCQVCGAKGVLKMDFSIRHRVCTPCKKSNLFAASKFAKLYPNYVPVLMKLVPYTNVGGRAHGHTSGTKFF</sequence>
<protein>
    <submittedName>
        <fullName evidence="1">Uncharacterized protein</fullName>
    </submittedName>
</protein>
<reference evidence="1" key="1">
    <citation type="submission" date="2018-04" db="EMBL/GenBank/DDBJ databases">
        <title>Whole genome sequencing of Hypsizygus marmoreus.</title>
        <authorList>
            <person name="Choi I.-G."/>
            <person name="Min B."/>
            <person name="Kim J.-G."/>
            <person name="Kim S."/>
            <person name="Oh Y.-L."/>
            <person name="Kong W.-S."/>
            <person name="Park H."/>
            <person name="Jeong J."/>
            <person name="Song E.-S."/>
        </authorList>
    </citation>
    <scope>NUCLEOTIDE SEQUENCE [LARGE SCALE GENOMIC DNA]</scope>
    <source>
        <strain evidence="1">51987-8</strain>
    </source>
</reference>
<name>A0A369JJM4_HYPMA</name>
<dbReference type="Proteomes" id="UP000076154">
    <property type="component" value="Unassembled WGS sequence"/>
</dbReference>
<dbReference type="STRING" id="39966.A0A369JJM4"/>
<evidence type="ECO:0000313" key="1">
    <source>
        <dbReference type="EMBL" id="RDB20767.1"/>
    </source>
</evidence>
<evidence type="ECO:0000313" key="2">
    <source>
        <dbReference type="Proteomes" id="UP000076154"/>
    </source>
</evidence>
<dbReference type="OrthoDB" id="2322499at2759"/>
<proteinExistence type="predicted"/>
<dbReference type="AlphaFoldDB" id="A0A369JJM4"/>
<organism evidence="1 2">
    <name type="scientific">Hypsizygus marmoreus</name>
    <name type="common">White beech mushroom</name>
    <name type="synonym">Agaricus marmoreus</name>
    <dbReference type="NCBI Taxonomy" id="39966"/>
    <lineage>
        <taxon>Eukaryota</taxon>
        <taxon>Fungi</taxon>
        <taxon>Dikarya</taxon>
        <taxon>Basidiomycota</taxon>
        <taxon>Agaricomycotina</taxon>
        <taxon>Agaricomycetes</taxon>
        <taxon>Agaricomycetidae</taxon>
        <taxon>Agaricales</taxon>
        <taxon>Tricholomatineae</taxon>
        <taxon>Lyophyllaceae</taxon>
        <taxon>Hypsizygus</taxon>
    </lineage>
</organism>
<comment type="caution">
    <text evidence="1">The sequence shown here is derived from an EMBL/GenBank/DDBJ whole genome shotgun (WGS) entry which is preliminary data.</text>
</comment>